<dbReference type="SUPFAM" id="SSF55681">
    <property type="entry name" value="Class II aaRS and biotin synthetases"/>
    <property type="match status" value="1"/>
</dbReference>
<sequence length="507" mass="58157">MDFLYKPKHTLIKKIHQLSKTDLNLVLDKEYSVKGWIRETRSQYNHLFIKMYDGSHVLPLQLIFDDKTLELRKKVEPYAHIGACLEVRGTIVKSPAKGQLIEMIVSNCKIVGHVTDPDTYLPSAKNLPLEHVRREQHLRAKFRTYGSIYRIRSYLMKRVQEFFDLNDCLHLDPNTLVSSDAEGAGETLTVTTLLKEDDITKIPTILNSTKIDYTKDLFGNSTAASLTVSSQLQLEALCAGMSRVYTTNKSYRAEKSKTKRHLCEFTHVEAELAFTGLTDLMDFCEDLLTFCIKGVLKDCRDDLDALGTFHAKGIVQKLESLVKERFARITYDEAIDLIEIHEKQIKEKYGSELTEIPKWGQDLGTYCERFIAEEIFKKPVCVHHFPKDMKSFYMKQCEPYTVELKNGAKETRQCCESLDILCPTVGEIFGASVREENYEKLLLEMTQRKMDIKPYWWYLDLRKNGSTPSAGFGMGFCRLVTLLTSGFEAGNIRDSTPFVVASDDLRY</sequence>
<evidence type="ECO:0000256" key="5">
    <source>
        <dbReference type="ARBA" id="ARBA00022840"/>
    </source>
</evidence>
<dbReference type="SUPFAM" id="SSF50249">
    <property type="entry name" value="Nucleic acid-binding proteins"/>
    <property type="match status" value="1"/>
</dbReference>
<comment type="similarity">
    <text evidence="1">Belongs to the class-II aminoacyl-tRNA synthetase family.</text>
</comment>
<proteinExistence type="inferred from homology"/>
<dbReference type="GO" id="GO:0003676">
    <property type="term" value="F:nucleic acid binding"/>
    <property type="evidence" value="ECO:0007669"/>
    <property type="project" value="InterPro"/>
</dbReference>
<dbReference type="InterPro" id="IPR004522">
    <property type="entry name" value="Asn-tRNA-ligase"/>
</dbReference>
<keyword evidence="3" id="KW-0436">Ligase</keyword>
<keyword evidence="5" id="KW-0067">ATP-binding</keyword>
<protein>
    <recommendedName>
        <fullName evidence="2">asparagine--tRNA ligase</fullName>
        <ecNumber evidence="2">6.1.1.22</ecNumber>
    </recommendedName>
</protein>
<evidence type="ECO:0000259" key="8">
    <source>
        <dbReference type="PROSITE" id="PS50862"/>
    </source>
</evidence>
<dbReference type="PROSITE" id="PS50862">
    <property type="entry name" value="AA_TRNA_LIGASE_II"/>
    <property type="match status" value="1"/>
</dbReference>
<keyword evidence="4" id="KW-0547">Nucleotide-binding</keyword>
<organism evidence="9">
    <name type="scientific">Catovirus CTV1</name>
    <dbReference type="NCBI Taxonomy" id="1977631"/>
    <lineage>
        <taxon>Viruses</taxon>
        <taxon>Varidnaviria</taxon>
        <taxon>Bamfordvirae</taxon>
        <taxon>Nucleocytoviricota</taxon>
        <taxon>Megaviricetes</taxon>
        <taxon>Imitervirales</taxon>
        <taxon>Mimiviridae</taxon>
        <taxon>Klosneuvirinae</taxon>
        <taxon>Catovirus</taxon>
    </lineage>
</organism>
<evidence type="ECO:0000256" key="6">
    <source>
        <dbReference type="ARBA" id="ARBA00022917"/>
    </source>
</evidence>
<dbReference type="Gene3D" id="2.40.50.140">
    <property type="entry name" value="Nucleic acid-binding proteins"/>
    <property type="match status" value="1"/>
</dbReference>
<dbReference type="InterPro" id="IPR004364">
    <property type="entry name" value="Aa-tRNA-synt_II"/>
</dbReference>
<name>A0A1V0SAP3_9VIRU</name>
<accession>A0A1V0SAP3</accession>
<dbReference type="InterPro" id="IPR004365">
    <property type="entry name" value="NA-bd_OB_tRNA"/>
</dbReference>
<dbReference type="InterPro" id="IPR002312">
    <property type="entry name" value="Asp/Asn-tRNA-synth_IIb"/>
</dbReference>
<evidence type="ECO:0000256" key="3">
    <source>
        <dbReference type="ARBA" id="ARBA00022598"/>
    </source>
</evidence>
<gene>
    <name evidence="9" type="ORF">Catovirus_1_819</name>
</gene>
<dbReference type="PRINTS" id="PR01042">
    <property type="entry name" value="TRNASYNTHASP"/>
</dbReference>
<reference evidence="9" key="1">
    <citation type="journal article" date="2017" name="Science">
        <title>Giant viruses with an expanded complement of translation system components.</title>
        <authorList>
            <person name="Schulz F."/>
            <person name="Yutin N."/>
            <person name="Ivanova N.N."/>
            <person name="Ortega D.R."/>
            <person name="Lee T.K."/>
            <person name="Vierheilig J."/>
            <person name="Daims H."/>
            <person name="Horn M."/>
            <person name="Wagner M."/>
            <person name="Jensen G.J."/>
            <person name="Kyrpides N.C."/>
            <person name="Koonin E.V."/>
            <person name="Woyke T."/>
        </authorList>
    </citation>
    <scope>NUCLEOTIDE SEQUENCE</scope>
    <source>
        <strain evidence="9">CTV1</strain>
    </source>
</reference>
<dbReference type="CDD" id="cd04318">
    <property type="entry name" value="EcAsnRS_like_N"/>
    <property type="match status" value="1"/>
</dbReference>
<keyword evidence="7 9" id="KW-0030">Aminoacyl-tRNA synthetase</keyword>
<dbReference type="PANTHER" id="PTHR22594:SF34">
    <property type="entry name" value="ASPARAGINE--TRNA LIGASE, MITOCHONDRIAL-RELATED"/>
    <property type="match status" value="1"/>
</dbReference>
<dbReference type="EC" id="6.1.1.22" evidence="2"/>
<dbReference type="Gene3D" id="3.30.930.10">
    <property type="entry name" value="Bira Bifunctional Protein, Domain 2"/>
    <property type="match status" value="1"/>
</dbReference>
<dbReference type="InterPro" id="IPR045864">
    <property type="entry name" value="aa-tRNA-synth_II/BPL/LPL"/>
</dbReference>
<evidence type="ECO:0000313" key="9">
    <source>
        <dbReference type="EMBL" id="ARF08769.1"/>
    </source>
</evidence>
<keyword evidence="6" id="KW-0648">Protein biosynthesis</keyword>
<dbReference type="InterPro" id="IPR012340">
    <property type="entry name" value="NA-bd_OB-fold"/>
</dbReference>
<dbReference type="Pfam" id="PF01336">
    <property type="entry name" value="tRNA_anti-codon"/>
    <property type="match status" value="1"/>
</dbReference>
<feature type="domain" description="Aminoacyl-transfer RNA synthetases class-II family profile" evidence="8">
    <location>
        <begin position="243"/>
        <end position="497"/>
    </location>
</feature>
<dbReference type="GO" id="GO:0005524">
    <property type="term" value="F:ATP binding"/>
    <property type="evidence" value="ECO:0007669"/>
    <property type="project" value="UniProtKB-KW"/>
</dbReference>
<dbReference type="InterPro" id="IPR006195">
    <property type="entry name" value="aa-tRNA-synth_II"/>
</dbReference>
<evidence type="ECO:0000256" key="2">
    <source>
        <dbReference type="ARBA" id="ARBA00012816"/>
    </source>
</evidence>
<evidence type="ECO:0000256" key="4">
    <source>
        <dbReference type="ARBA" id="ARBA00022741"/>
    </source>
</evidence>
<dbReference type="PANTHER" id="PTHR22594">
    <property type="entry name" value="ASPARTYL/LYSYL-TRNA SYNTHETASE"/>
    <property type="match status" value="1"/>
</dbReference>
<dbReference type="Pfam" id="PF00152">
    <property type="entry name" value="tRNA-synt_2"/>
    <property type="match status" value="1"/>
</dbReference>
<evidence type="ECO:0000256" key="1">
    <source>
        <dbReference type="ARBA" id="ARBA00008226"/>
    </source>
</evidence>
<evidence type="ECO:0000256" key="7">
    <source>
        <dbReference type="ARBA" id="ARBA00023146"/>
    </source>
</evidence>
<dbReference type="NCBIfam" id="TIGR00457">
    <property type="entry name" value="asnS"/>
    <property type="match status" value="1"/>
</dbReference>
<dbReference type="EMBL" id="KY684083">
    <property type="protein sequence ID" value="ARF08769.1"/>
    <property type="molecule type" value="Genomic_DNA"/>
</dbReference>
<dbReference type="GO" id="GO:0004816">
    <property type="term" value="F:asparagine-tRNA ligase activity"/>
    <property type="evidence" value="ECO:0007669"/>
    <property type="project" value="UniProtKB-EC"/>
</dbReference>